<dbReference type="InterPro" id="IPR012332">
    <property type="entry name" value="Autotransporter_pectin_lyase_C"/>
</dbReference>
<gene>
    <name evidence="2" type="ORF">FX155_02430</name>
</gene>
<dbReference type="AlphaFoldDB" id="A0A6N7VZW1"/>
<comment type="caution">
    <text evidence="2">The sequence shown here is derived from an EMBL/GenBank/DDBJ whole genome shotgun (WGS) entry which is preliminary data.</text>
</comment>
<dbReference type="Proteomes" id="UP000441455">
    <property type="component" value="Unassembled WGS sequence"/>
</dbReference>
<sequence length="477" mass="48626">MKNSKILTLAILASLLSTPCAWAAHKTTAAAAATSAQTETAKPAKAEKAAAKAEKTTEKTAPAETTVAETTAAEPLPADNYSAAKMVSGEKTALADSYAALVADESALLVKNGADVTLSHGAITKSGATTDVLGSKFHGQNAAVLAADGALAMDGCTIRTEADGANAVFATGSKGSVKLHDSNIRTTGASSRGLDATEGGTITADNINIGTTGIRSAALATEPSGASVTVSKSTINTSGEGSPLVYSKGTIKVSEVKGTAGASEIAVVEGNNSIHLEYVDLSGNGSHGVMLYQNKTRDNGPDGKALGRFAAKGSALRSLKEGPLFYVTNTAARIYSEMTTMQYLGGTLIRVEANQFGDAGTNGGDLTFMANNQGLYGNVSVDASSTILMDLQNGSHWSGAINTDNTGKKVDVNLDASSSWSLTADSHVDGFTDGTTALTNLKGNGHTLYYNSSSAANAWLGGKTYELQGGGYLKPEK</sequence>
<dbReference type="RefSeq" id="WP_154487713.1">
    <property type="nucleotide sequence ID" value="NZ_VULN01000003.1"/>
</dbReference>
<dbReference type="EMBL" id="VULN01000003">
    <property type="protein sequence ID" value="MSS81476.1"/>
    <property type="molecule type" value="Genomic_DNA"/>
</dbReference>
<feature type="signal peptide" evidence="1">
    <location>
        <begin position="1"/>
        <end position="23"/>
    </location>
</feature>
<proteinExistence type="predicted"/>
<dbReference type="InterPro" id="IPR011050">
    <property type="entry name" value="Pectin_lyase_fold/virulence"/>
</dbReference>
<organism evidence="2 3">
    <name type="scientific">Acidaminococcus fermentans</name>
    <dbReference type="NCBI Taxonomy" id="905"/>
    <lineage>
        <taxon>Bacteria</taxon>
        <taxon>Bacillati</taxon>
        <taxon>Bacillota</taxon>
        <taxon>Negativicutes</taxon>
        <taxon>Acidaminococcales</taxon>
        <taxon>Acidaminococcaceae</taxon>
        <taxon>Acidaminococcus</taxon>
    </lineage>
</organism>
<name>A0A6N7VZW1_ACIFE</name>
<keyword evidence="1" id="KW-0732">Signal</keyword>
<evidence type="ECO:0000256" key="1">
    <source>
        <dbReference type="SAM" id="SignalP"/>
    </source>
</evidence>
<reference evidence="2 3" key="1">
    <citation type="submission" date="2019-08" db="EMBL/GenBank/DDBJ databases">
        <title>In-depth cultivation of the pig gut microbiome towards novel bacterial diversity and tailored functional studies.</title>
        <authorList>
            <person name="Wylensek D."/>
            <person name="Hitch T.C.A."/>
            <person name="Clavel T."/>
        </authorList>
    </citation>
    <scope>NUCLEOTIDE SEQUENCE [LARGE SCALE GENOMIC DNA]</scope>
    <source>
        <strain evidence="2 3">WCA-389-WT-5B</strain>
    </source>
</reference>
<feature type="chain" id="PRO_5026735681" evidence="1">
    <location>
        <begin position="24"/>
        <end position="477"/>
    </location>
</feature>
<evidence type="ECO:0000313" key="3">
    <source>
        <dbReference type="Proteomes" id="UP000441455"/>
    </source>
</evidence>
<protein>
    <submittedName>
        <fullName evidence="2">Uncharacterized protein</fullName>
    </submittedName>
</protein>
<dbReference type="Gene3D" id="2.160.20.20">
    <property type="match status" value="1"/>
</dbReference>
<dbReference type="SUPFAM" id="SSF51126">
    <property type="entry name" value="Pectin lyase-like"/>
    <property type="match status" value="1"/>
</dbReference>
<accession>A0A6N7VZW1</accession>
<dbReference type="OrthoDB" id="355208at2"/>
<evidence type="ECO:0000313" key="2">
    <source>
        <dbReference type="EMBL" id="MSS81476.1"/>
    </source>
</evidence>